<gene>
    <name evidence="10" type="ORF">B0537_09375</name>
</gene>
<dbReference type="InterPro" id="IPR025110">
    <property type="entry name" value="AMP-bd_C"/>
</dbReference>
<dbReference type="STRING" id="1833852.B0537_09375"/>
<evidence type="ECO:0000259" key="9">
    <source>
        <dbReference type="Pfam" id="PF13193"/>
    </source>
</evidence>
<dbReference type="FunFam" id="3.30.300.30:FF:000005">
    <property type="entry name" value="Acyl-coenzyme A synthetase ACSM5, mitochondrial"/>
    <property type="match status" value="1"/>
</dbReference>
<evidence type="ECO:0000313" key="11">
    <source>
        <dbReference type="Proteomes" id="UP000189464"/>
    </source>
</evidence>
<proteinExistence type="inferred from homology"/>
<keyword evidence="3" id="KW-0479">Metal-binding</keyword>
<dbReference type="GO" id="GO:0004321">
    <property type="term" value="F:fatty-acyl-CoA synthase activity"/>
    <property type="evidence" value="ECO:0007669"/>
    <property type="project" value="TreeGrafter"/>
</dbReference>
<reference evidence="10 11" key="1">
    <citation type="journal article" date="2016" name="Int. J. Syst. Evol. Microbiol.">
        <title>Desulfotomaculum ferrireducens sp. nov., a moderately thermophilic sulfate-reducing and dissimilatory Fe(III)-reducing bacterium isolated from compost.</title>
        <authorList>
            <person name="Yang G."/>
            <person name="Guo J."/>
            <person name="Zhuang L."/>
            <person name="Yuan Y."/>
            <person name="Zhou S."/>
        </authorList>
    </citation>
    <scope>NUCLEOTIDE SEQUENCE [LARGE SCALE GENOMIC DNA]</scope>
    <source>
        <strain evidence="10 11">GSS09</strain>
    </source>
</reference>
<keyword evidence="11" id="KW-1185">Reference proteome</keyword>
<dbReference type="GO" id="GO:0006637">
    <property type="term" value="P:acyl-CoA metabolic process"/>
    <property type="evidence" value="ECO:0007669"/>
    <property type="project" value="TreeGrafter"/>
</dbReference>
<name>A0A1S6IWX5_9FIRM</name>
<dbReference type="GO" id="GO:0006633">
    <property type="term" value="P:fatty acid biosynthetic process"/>
    <property type="evidence" value="ECO:0007669"/>
    <property type="project" value="TreeGrafter"/>
</dbReference>
<dbReference type="PROSITE" id="PS00455">
    <property type="entry name" value="AMP_BINDING"/>
    <property type="match status" value="1"/>
</dbReference>
<keyword evidence="2" id="KW-0436">Ligase</keyword>
<comment type="similarity">
    <text evidence="1">Belongs to the ATP-dependent AMP-binding enzyme family.</text>
</comment>
<dbReference type="FunFam" id="3.40.50.12780:FF:000007">
    <property type="entry name" value="Acyl-coenzyme A synthetase ACSM2A, mitochondrial"/>
    <property type="match status" value="1"/>
</dbReference>
<dbReference type="InterPro" id="IPR020845">
    <property type="entry name" value="AMP-binding_CS"/>
</dbReference>
<dbReference type="AlphaFoldDB" id="A0A1S6IWX5"/>
<dbReference type="InterPro" id="IPR051087">
    <property type="entry name" value="Mitochondrial_ACSM"/>
</dbReference>
<dbReference type="InterPro" id="IPR042099">
    <property type="entry name" value="ANL_N_sf"/>
</dbReference>
<evidence type="ECO:0000256" key="5">
    <source>
        <dbReference type="ARBA" id="ARBA00022840"/>
    </source>
</evidence>
<protein>
    <submittedName>
        <fullName evidence="10">Acyl-CoA synthetase</fullName>
    </submittedName>
</protein>
<dbReference type="GO" id="GO:0046872">
    <property type="term" value="F:metal ion binding"/>
    <property type="evidence" value="ECO:0007669"/>
    <property type="project" value="UniProtKB-KW"/>
</dbReference>
<keyword evidence="4" id="KW-0547">Nucleotide-binding</keyword>
<dbReference type="GO" id="GO:0005524">
    <property type="term" value="F:ATP binding"/>
    <property type="evidence" value="ECO:0007669"/>
    <property type="project" value="UniProtKB-KW"/>
</dbReference>
<dbReference type="RefSeq" id="WP_077714345.1">
    <property type="nucleotide sequence ID" value="NZ_CP019698.1"/>
</dbReference>
<evidence type="ECO:0000256" key="2">
    <source>
        <dbReference type="ARBA" id="ARBA00022598"/>
    </source>
</evidence>
<evidence type="ECO:0000256" key="3">
    <source>
        <dbReference type="ARBA" id="ARBA00022723"/>
    </source>
</evidence>
<feature type="domain" description="AMP-binding enzyme C-terminal" evidence="9">
    <location>
        <begin position="448"/>
        <end position="526"/>
    </location>
</feature>
<dbReference type="InterPro" id="IPR000873">
    <property type="entry name" value="AMP-dep_synth/lig_dom"/>
</dbReference>
<dbReference type="Gene3D" id="3.40.50.12780">
    <property type="entry name" value="N-terminal domain of ligase-like"/>
    <property type="match status" value="1"/>
</dbReference>
<dbReference type="KEGG" id="dfg:B0537_09375"/>
<keyword evidence="6" id="KW-0460">Magnesium</keyword>
<evidence type="ECO:0000259" key="8">
    <source>
        <dbReference type="Pfam" id="PF00501"/>
    </source>
</evidence>
<dbReference type="PANTHER" id="PTHR43605:SF10">
    <property type="entry name" value="ACYL-COA SYNTHETASE MEDIUM CHAIN FAMILY MEMBER 3"/>
    <property type="match status" value="1"/>
</dbReference>
<dbReference type="OrthoDB" id="9778383at2"/>
<dbReference type="GO" id="GO:0016405">
    <property type="term" value="F:CoA-ligase activity"/>
    <property type="evidence" value="ECO:0007669"/>
    <property type="project" value="UniProtKB-ARBA"/>
</dbReference>
<dbReference type="Gene3D" id="3.30.300.30">
    <property type="match status" value="1"/>
</dbReference>
<evidence type="ECO:0000256" key="7">
    <source>
        <dbReference type="ARBA" id="ARBA00023098"/>
    </source>
</evidence>
<evidence type="ECO:0000256" key="6">
    <source>
        <dbReference type="ARBA" id="ARBA00022842"/>
    </source>
</evidence>
<dbReference type="Pfam" id="PF00501">
    <property type="entry name" value="AMP-binding"/>
    <property type="match status" value="1"/>
</dbReference>
<keyword evidence="7" id="KW-0443">Lipid metabolism</keyword>
<dbReference type="PANTHER" id="PTHR43605">
    <property type="entry name" value="ACYL-COENZYME A SYNTHETASE"/>
    <property type="match status" value="1"/>
</dbReference>
<dbReference type="Pfam" id="PF13193">
    <property type="entry name" value="AMP-binding_C"/>
    <property type="match status" value="1"/>
</dbReference>
<dbReference type="Proteomes" id="UP000189464">
    <property type="component" value="Chromosome"/>
</dbReference>
<evidence type="ECO:0000256" key="4">
    <source>
        <dbReference type="ARBA" id="ARBA00022741"/>
    </source>
</evidence>
<feature type="domain" description="AMP-dependent synthetase/ligase" evidence="8">
    <location>
        <begin position="31"/>
        <end position="398"/>
    </location>
</feature>
<dbReference type="GO" id="GO:0015645">
    <property type="term" value="F:fatty acid ligase activity"/>
    <property type="evidence" value="ECO:0007669"/>
    <property type="project" value="TreeGrafter"/>
</dbReference>
<dbReference type="EMBL" id="CP019698">
    <property type="protein sequence ID" value="AQS59275.1"/>
    <property type="molecule type" value="Genomic_DNA"/>
</dbReference>
<organism evidence="10 11">
    <name type="scientific">Desulforamulus ferrireducens</name>
    <dbReference type="NCBI Taxonomy" id="1833852"/>
    <lineage>
        <taxon>Bacteria</taxon>
        <taxon>Bacillati</taxon>
        <taxon>Bacillota</taxon>
        <taxon>Clostridia</taxon>
        <taxon>Eubacteriales</taxon>
        <taxon>Peptococcaceae</taxon>
        <taxon>Desulforamulus</taxon>
    </lineage>
</organism>
<sequence>MSNMLDYEKERKEFKWNVPEYFNFAGDVVDKWAENPNKLAMLWVDENDREIRRTFKDFKERSNQLANLLVQQGIKAGDVVILIMPRYIEWWETFLACLKIGAIVSPGTVQLTTKDLAFRIETAKAVAIISDAKTANKVDEIKQGIDTLKLRIVVGEPREGWLHYQSEIEKHSTDFTVVKTKSDDGAILFFTSGTTGNPKMTLHTHATYPYAHFVTGKYWLDLTPEDLHWNLSDTGWGKAGWSSIFGPWHMGAALFVHHESRFNTKRCLELLQKYPITTFCGAPTNYRMLVLEDLSQYSFPTLRSCTGAGEPLNPEVIETWKKATGITIRDGYGQTETVIVIGNFPGVPVRQGSMGKPAPGFEVEVIDDAGNILPPGKEGDIAIKVAPERPAGLFKEYWLEPERTQRCFRGPWYITGDRAVKDADGYFWFVGRADDVILASGYRIGPFEVESALIEHEAVAESAVVASPDELRGEIVKAFVVLTEGYQPSPQLVKELQDHVKKVTAPYKYPREIEFVEELPKTVSGKIRRVQLRQMEWAKKGKK</sequence>
<accession>A0A1S6IWX5</accession>
<evidence type="ECO:0000256" key="1">
    <source>
        <dbReference type="ARBA" id="ARBA00006432"/>
    </source>
</evidence>
<keyword evidence="5" id="KW-0067">ATP-binding</keyword>
<dbReference type="SUPFAM" id="SSF56801">
    <property type="entry name" value="Acetyl-CoA synthetase-like"/>
    <property type="match status" value="1"/>
</dbReference>
<evidence type="ECO:0000313" key="10">
    <source>
        <dbReference type="EMBL" id="AQS59275.1"/>
    </source>
</evidence>
<dbReference type="InterPro" id="IPR045851">
    <property type="entry name" value="AMP-bd_C_sf"/>
</dbReference>